<protein>
    <submittedName>
        <fullName evidence="2">Uncharacterized protein</fullName>
    </submittedName>
</protein>
<dbReference type="Proteomes" id="UP000305948">
    <property type="component" value="Unassembled WGS sequence"/>
</dbReference>
<reference evidence="2 3" key="1">
    <citation type="journal article" date="2019" name="Nat. Ecol. Evol.">
        <title>Megaphylogeny resolves global patterns of mushroom evolution.</title>
        <authorList>
            <person name="Varga T."/>
            <person name="Krizsan K."/>
            <person name="Foldi C."/>
            <person name="Dima B."/>
            <person name="Sanchez-Garcia M."/>
            <person name="Sanchez-Ramirez S."/>
            <person name="Szollosi G.J."/>
            <person name="Szarkandi J.G."/>
            <person name="Papp V."/>
            <person name="Albert L."/>
            <person name="Andreopoulos W."/>
            <person name="Angelini C."/>
            <person name="Antonin V."/>
            <person name="Barry K.W."/>
            <person name="Bougher N.L."/>
            <person name="Buchanan P."/>
            <person name="Buyck B."/>
            <person name="Bense V."/>
            <person name="Catcheside P."/>
            <person name="Chovatia M."/>
            <person name="Cooper J."/>
            <person name="Damon W."/>
            <person name="Desjardin D."/>
            <person name="Finy P."/>
            <person name="Geml J."/>
            <person name="Haridas S."/>
            <person name="Hughes K."/>
            <person name="Justo A."/>
            <person name="Karasinski D."/>
            <person name="Kautmanova I."/>
            <person name="Kiss B."/>
            <person name="Kocsube S."/>
            <person name="Kotiranta H."/>
            <person name="LaButti K.M."/>
            <person name="Lechner B.E."/>
            <person name="Liimatainen K."/>
            <person name="Lipzen A."/>
            <person name="Lukacs Z."/>
            <person name="Mihaltcheva S."/>
            <person name="Morgado L.N."/>
            <person name="Niskanen T."/>
            <person name="Noordeloos M.E."/>
            <person name="Ohm R.A."/>
            <person name="Ortiz-Santana B."/>
            <person name="Ovrebo C."/>
            <person name="Racz N."/>
            <person name="Riley R."/>
            <person name="Savchenko A."/>
            <person name="Shiryaev A."/>
            <person name="Soop K."/>
            <person name="Spirin V."/>
            <person name="Szebenyi C."/>
            <person name="Tomsovsky M."/>
            <person name="Tulloss R.E."/>
            <person name="Uehling J."/>
            <person name="Grigoriev I.V."/>
            <person name="Vagvolgyi C."/>
            <person name="Papp T."/>
            <person name="Martin F.M."/>
            <person name="Miettinen O."/>
            <person name="Hibbett D.S."/>
            <person name="Nagy L.G."/>
        </authorList>
    </citation>
    <scope>NUCLEOTIDE SEQUENCE [LARGE SCALE GENOMIC DNA]</scope>
    <source>
        <strain evidence="2 3">OMC1185</strain>
    </source>
</reference>
<organism evidence="2 3">
    <name type="scientific">Heliocybe sulcata</name>
    <dbReference type="NCBI Taxonomy" id="5364"/>
    <lineage>
        <taxon>Eukaryota</taxon>
        <taxon>Fungi</taxon>
        <taxon>Dikarya</taxon>
        <taxon>Basidiomycota</taxon>
        <taxon>Agaricomycotina</taxon>
        <taxon>Agaricomycetes</taxon>
        <taxon>Gloeophyllales</taxon>
        <taxon>Gloeophyllaceae</taxon>
        <taxon>Heliocybe</taxon>
    </lineage>
</organism>
<gene>
    <name evidence="2" type="ORF">OE88DRAFT_57179</name>
</gene>
<accession>A0A5C3NIX7</accession>
<keyword evidence="3" id="KW-1185">Reference proteome</keyword>
<name>A0A5C3NIX7_9AGAM</name>
<sequence length="99" mass="11112">MAGALVRICQDYSRSSEATRSGRHLVRARTKRKECTSSQCDKAEKALLRVPQISFISGPVHSQDHKPYFRYVQSQLPEPSRSSMFASAPDWTTPSMPSP</sequence>
<evidence type="ECO:0000313" key="2">
    <source>
        <dbReference type="EMBL" id="TFK56785.1"/>
    </source>
</evidence>
<dbReference type="EMBL" id="ML213503">
    <property type="protein sequence ID" value="TFK56785.1"/>
    <property type="molecule type" value="Genomic_DNA"/>
</dbReference>
<feature type="region of interest" description="Disordered" evidence="1">
    <location>
        <begin position="77"/>
        <end position="99"/>
    </location>
</feature>
<evidence type="ECO:0000256" key="1">
    <source>
        <dbReference type="SAM" id="MobiDB-lite"/>
    </source>
</evidence>
<evidence type="ECO:0000313" key="3">
    <source>
        <dbReference type="Proteomes" id="UP000305948"/>
    </source>
</evidence>
<proteinExistence type="predicted"/>
<dbReference type="AlphaFoldDB" id="A0A5C3NIX7"/>